<evidence type="ECO:0000256" key="11">
    <source>
        <dbReference type="ARBA" id="ARBA00049396"/>
    </source>
</evidence>
<dbReference type="InterPro" id="IPR036291">
    <property type="entry name" value="NAD(P)-bd_dom_sf"/>
</dbReference>
<name>A0A9D9IHB9_9BACT</name>
<evidence type="ECO:0000256" key="5">
    <source>
        <dbReference type="ARBA" id="ARBA00023002"/>
    </source>
</evidence>
<comment type="pathway">
    <text evidence="8">Amino-acid biosynthesis; L-lysine biosynthesis via DAP pathway; (S)-tetrahydrodipicolinate from L-aspartate: step 4/4.</text>
</comment>
<evidence type="ECO:0000256" key="1">
    <source>
        <dbReference type="ARBA" id="ARBA00006642"/>
    </source>
</evidence>
<evidence type="ECO:0000256" key="10">
    <source>
        <dbReference type="ARBA" id="ARBA00049080"/>
    </source>
</evidence>
<dbReference type="GO" id="GO:0009089">
    <property type="term" value="P:lysine biosynthetic process via diaminopimelate"/>
    <property type="evidence" value="ECO:0007669"/>
    <property type="project" value="InterPro"/>
</dbReference>
<dbReference type="PANTHER" id="PTHR20836:SF0">
    <property type="entry name" value="4-HYDROXY-TETRAHYDRODIPICOLINATE REDUCTASE 1, CHLOROPLASTIC-RELATED"/>
    <property type="match status" value="1"/>
</dbReference>
<evidence type="ECO:0000256" key="3">
    <source>
        <dbReference type="ARBA" id="ARBA00022857"/>
    </source>
</evidence>
<protein>
    <recommendedName>
        <fullName evidence="9">4-hydroxy-tetrahydrodipicolinate reductase</fullName>
        <ecNumber evidence="9">1.17.1.8</ecNumber>
    </recommendedName>
</protein>
<keyword evidence="4" id="KW-0220">Diaminopimelate biosynthesis</keyword>
<evidence type="ECO:0000259" key="13">
    <source>
        <dbReference type="Pfam" id="PF05173"/>
    </source>
</evidence>
<dbReference type="InterPro" id="IPR023940">
    <property type="entry name" value="DHDPR_bac"/>
</dbReference>
<evidence type="ECO:0000313" key="15">
    <source>
        <dbReference type="Proteomes" id="UP000823604"/>
    </source>
</evidence>
<dbReference type="GO" id="GO:0008839">
    <property type="term" value="F:4-hydroxy-tetrahydrodipicolinate reductase"/>
    <property type="evidence" value="ECO:0007669"/>
    <property type="project" value="UniProtKB-EC"/>
</dbReference>
<comment type="caution">
    <text evidence="14">The sequence shown here is derived from an EMBL/GenBank/DDBJ whole genome shotgun (WGS) entry which is preliminary data.</text>
</comment>
<accession>A0A9D9IHB9</accession>
<dbReference type="InterPro" id="IPR000846">
    <property type="entry name" value="DapB_N"/>
</dbReference>
<reference evidence="14" key="1">
    <citation type="submission" date="2020-10" db="EMBL/GenBank/DDBJ databases">
        <authorList>
            <person name="Gilroy R."/>
        </authorList>
    </citation>
    <scope>NUCLEOTIDE SEQUENCE</scope>
    <source>
        <strain evidence="14">B1-8020</strain>
    </source>
</reference>
<dbReference type="Gene3D" id="3.40.50.720">
    <property type="entry name" value="NAD(P)-binding Rossmann-like Domain"/>
    <property type="match status" value="1"/>
</dbReference>
<keyword evidence="3" id="KW-0521">NADP</keyword>
<evidence type="ECO:0000256" key="9">
    <source>
        <dbReference type="ARBA" id="ARBA00038983"/>
    </source>
</evidence>
<evidence type="ECO:0000259" key="12">
    <source>
        <dbReference type="Pfam" id="PF01113"/>
    </source>
</evidence>
<comment type="catalytic activity">
    <reaction evidence="11">
        <text>(S)-2,3,4,5-tetrahydrodipicolinate + NAD(+) + H2O = (2S,4S)-4-hydroxy-2,3,4,5-tetrahydrodipicolinate + NADH + H(+)</text>
        <dbReference type="Rhea" id="RHEA:35323"/>
        <dbReference type="ChEBI" id="CHEBI:15377"/>
        <dbReference type="ChEBI" id="CHEBI:15378"/>
        <dbReference type="ChEBI" id="CHEBI:16845"/>
        <dbReference type="ChEBI" id="CHEBI:57540"/>
        <dbReference type="ChEBI" id="CHEBI:57945"/>
        <dbReference type="ChEBI" id="CHEBI:67139"/>
        <dbReference type="EC" id="1.17.1.8"/>
    </reaction>
</comment>
<evidence type="ECO:0000256" key="6">
    <source>
        <dbReference type="ARBA" id="ARBA00023027"/>
    </source>
</evidence>
<comment type="catalytic activity">
    <reaction evidence="10">
        <text>(S)-2,3,4,5-tetrahydrodipicolinate + NADP(+) + H2O = (2S,4S)-4-hydroxy-2,3,4,5-tetrahydrodipicolinate + NADPH + H(+)</text>
        <dbReference type="Rhea" id="RHEA:35331"/>
        <dbReference type="ChEBI" id="CHEBI:15377"/>
        <dbReference type="ChEBI" id="CHEBI:15378"/>
        <dbReference type="ChEBI" id="CHEBI:16845"/>
        <dbReference type="ChEBI" id="CHEBI:57783"/>
        <dbReference type="ChEBI" id="CHEBI:58349"/>
        <dbReference type="ChEBI" id="CHEBI:67139"/>
        <dbReference type="EC" id="1.17.1.8"/>
    </reaction>
</comment>
<dbReference type="EMBL" id="JADIMA010000008">
    <property type="protein sequence ID" value="MBO8472170.1"/>
    <property type="molecule type" value="Genomic_DNA"/>
</dbReference>
<comment type="similarity">
    <text evidence="1">Belongs to the DapB family.</text>
</comment>
<evidence type="ECO:0000256" key="8">
    <source>
        <dbReference type="ARBA" id="ARBA00037922"/>
    </source>
</evidence>
<reference evidence="14" key="2">
    <citation type="journal article" date="2021" name="PeerJ">
        <title>Extensive microbial diversity within the chicken gut microbiome revealed by metagenomics and culture.</title>
        <authorList>
            <person name="Gilroy R."/>
            <person name="Ravi A."/>
            <person name="Getino M."/>
            <person name="Pursley I."/>
            <person name="Horton D.L."/>
            <person name="Alikhan N.F."/>
            <person name="Baker D."/>
            <person name="Gharbi K."/>
            <person name="Hall N."/>
            <person name="Watson M."/>
            <person name="Adriaenssens E.M."/>
            <person name="Foster-Nyarko E."/>
            <person name="Jarju S."/>
            <person name="Secka A."/>
            <person name="Antonio M."/>
            <person name="Oren A."/>
            <person name="Chaudhuri R.R."/>
            <person name="La Ragione R."/>
            <person name="Hildebrand F."/>
            <person name="Pallen M.J."/>
        </authorList>
    </citation>
    <scope>NUCLEOTIDE SEQUENCE</scope>
    <source>
        <strain evidence="14">B1-8020</strain>
    </source>
</reference>
<keyword evidence="7" id="KW-0457">Lysine biosynthesis</keyword>
<evidence type="ECO:0000256" key="2">
    <source>
        <dbReference type="ARBA" id="ARBA00022605"/>
    </source>
</evidence>
<dbReference type="GO" id="GO:0005829">
    <property type="term" value="C:cytosol"/>
    <property type="evidence" value="ECO:0007669"/>
    <property type="project" value="TreeGrafter"/>
</dbReference>
<feature type="domain" description="Dihydrodipicolinate reductase N-terminal" evidence="12">
    <location>
        <begin position="4"/>
        <end position="100"/>
    </location>
</feature>
<dbReference type="Proteomes" id="UP000823604">
    <property type="component" value="Unassembled WGS sequence"/>
</dbReference>
<evidence type="ECO:0000256" key="7">
    <source>
        <dbReference type="ARBA" id="ARBA00023154"/>
    </source>
</evidence>
<dbReference type="InterPro" id="IPR022663">
    <property type="entry name" value="DapB_C"/>
</dbReference>
<keyword evidence="6" id="KW-0520">NAD</keyword>
<dbReference type="GO" id="GO:0019877">
    <property type="term" value="P:diaminopimelate biosynthetic process"/>
    <property type="evidence" value="ECO:0007669"/>
    <property type="project" value="UniProtKB-KW"/>
</dbReference>
<keyword evidence="2" id="KW-0028">Amino-acid biosynthesis</keyword>
<proteinExistence type="inferred from homology"/>
<dbReference type="EC" id="1.17.1.8" evidence="9"/>
<dbReference type="AlphaFoldDB" id="A0A9D9IHB9"/>
<dbReference type="PIRSF" id="PIRSF000161">
    <property type="entry name" value="DHPR"/>
    <property type="match status" value="1"/>
</dbReference>
<dbReference type="Pfam" id="PF05173">
    <property type="entry name" value="DapB_C"/>
    <property type="match status" value="1"/>
</dbReference>
<sequence>MKAVISGYGKMGRAVEMILAEKGIACAGKSEDIASFDADAASSAICIDFTTPQAFRNNFRAIAERFKGAVVGTTGWMDISAEVFGAFREAGKPLVYASNFSIGVNVMFKAAELLSHVLGDSGDYEPYIIEMHHKHKLDAPSGTAKTLAAIVGQGIGADVPVESVRCGEIAGIHELGFEGPADRIVLRHEAFSREGFARGAVQAALLCDNLPAGIYEFKDLLKL</sequence>
<keyword evidence="5" id="KW-0560">Oxidoreductase</keyword>
<dbReference type="PANTHER" id="PTHR20836">
    <property type="entry name" value="DIHYDRODIPICOLINATE REDUCTASE"/>
    <property type="match status" value="1"/>
</dbReference>
<feature type="domain" description="Dihydrodipicolinate reductase C-terminal" evidence="13">
    <location>
        <begin position="103"/>
        <end position="221"/>
    </location>
</feature>
<evidence type="ECO:0000313" key="14">
    <source>
        <dbReference type="EMBL" id="MBO8472170.1"/>
    </source>
</evidence>
<organism evidence="14 15">
    <name type="scientific">Candidatus Merdivivens pullicola</name>
    <dbReference type="NCBI Taxonomy" id="2840872"/>
    <lineage>
        <taxon>Bacteria</taxon>
        <taxon>Pseudomonadati</taxon>
        <taxon>Bacteroidota</taxon>
        <taxon>Bacteroidia</taxon>
        <taxon>Bacteroidales</taxon>
        <taxon>Muribaculaceae</taxon>
        <taxon>Muribaculaceae incertae sedis</taxon>
        <taxon>Candidatus Merdivivens</taxon>
    </lineage>
</organism>
<dbReference type="Gene3D" id="3.30.360.10">
    <property type="entry name" value="Dihydrodipicolinate Reductase, domain 2"/>
    <property type="match status" value="1"/>
</dbReference>
<dbReference type="SUPFAM" id="SSF51735">
    <property type="entry name" value="NAD(P)-binding Rossmann-fold domains"/>
    <property type="match status" value="1"/>
</dbReference>
<gene>
    <name evidence="14" type="ORF">IAB81_00870</name>
</gene>
<dbReference type="SUPFAM" id="SSF55347">
    <property type="entry name" value="Glyceraldehyde-3-phosphate dehydrogenase-like, C-terminal domain"/>
    <property type="match status" value="1"/>
</dbReference>
<evidence type="ECO:0000256" key="4">
    <source>
        <dbReference type="ARBA" id="ARBA00022915"/>
    </source>
</evidence>
<dbReference type="Pfam" id="PF01113">
    <property type="entry name" value="DapB_N"/>
    <property type="match status" value="1"/>
</dbReference>